<dbReference type="SUPFAM" id="SSF50978">
    <property type="entry name" value="WD40 repeat-like"/>
    <property type="match status" value="1"/>
</dbReference>
<keyword evidence="6" id="KW-1185">Reference proteome</keyword>
<proteinExistence type="predicted"/>
<dbReference type="Gene3D" id="3.40.50.300">
    <property type="entry name" value="P-loop containing nucleotide triphosphate hydrolases"/>
    <property type="match status" value="1"/>
</dbReference>
<sequence length="1583" mass="178241">MAQLIRPPSDNIRQMGLHSEIERLLSTAGNESLKSAFMRDVWSRLEGDYKLMVRHLIAHCENLVKERNISAIVDGRVKTEQSIYNTIDRRLQYRIDNHQGEYQSVEEMFNDMHDLAGIRIVVDYPSQLAPANQLIAEAFFQDKSPNGFKRDRPVGKAWDAWFGAYQSYNHHVSVKDGTEGTLQAYRNVVFEVQLTSLPESMYNKLAHPFLYKQQAGDLSRGDEMVIDLSHGLSLCYSICLLYAQDKLENNEQPDENLMSAMRSAVADAEDGQLEGMSPLLNMMPDMVKAQSAPGPRQEPDSKVSTELLTSTLSTLQEQCTPGQLWTGFVEKMKGWDARLEAVETAVKDQTSALQQRRQDDTDKKCLVDLRVINPSTQKKTIENAKGGLLKGAYKWILKHPEYQRFRNDNTNRLLWVKGDPGKGKTMLWCGIINDLEHQRFASVSYFFCEATQNNALRCATAVLRTLIWRLCTSQPHLVSYVRKKYDTEGKDAFEDSTALFTLEEIMADILQHPGCSEVTLVIDALDECTEDTMPDLIGLIIKFSNSYKAKWIVSSRNWPMIEEQFQLAEKVKVSLELNQDSVSDAVKFFINHKVDQLAMVKRYDATTKVGVLEALRHKANDTFLWVALVCAQLSKPDVRSWNAIQVLHSIPAGLEKLYGRMLRQVFLSINYPLYKQLLVTASIAACPLSFEELPIFIQELKNFSNEQIEEAIGECGSFLSARENHVHLVHQSAQDFLLGNQGRVLRSTIQGHHLQMFRKSMTAMEILKRNMFGVSSPGKLLNEIPRTEINPFPAIRYCCLHWVHHLKLADHERQAQDVWLACEFFKTKVLYWVEALSFHGYTTEGISAGRKLGAITYSDELKDLSEDLYRFLLTFREVMYIAPLQLYCSALLFAPVSSLVKSLHETSRYQWVTLTENSSQGTLSKWDACILALEVKNVRSLALSADGQHLVYAHGDIGEPCDLTVWDVNSNTCKHSVAASRGIRTIAISSNGRHVAVVLTGDESRGVIELRDMDLSLSGTQLKKGNVTADSVVFSPDGRQIAAGLSTGAVCIWDLATGARRHKLSTKGTGAALSVAYSADSKRLAVARRYDIRVWDLASGKCLLTFAARPVGAVFLSGSKLATTMHDRIRICDTDKGSICRTWEEKNGDVSAIASLDLPGLLLASGSENGSLKIWDQTGNCLQALFGHRKSLISLSFSPEEGLIASASKDETIRLWDIRTVLKMSQASSQVTHNADPELESHSCPVRAVEFSPDSKWLASVATDDTINLWEIAGARMFTSKAFFNFADSWPYISGEDRWFPENYVNSHGLLATIREENMKQLDDYREKNISFDNFTMALPPWDRAFLRFKPSINPLMNSRIDNILRQFPFEVQTLTVSSDSCVLVLASRILACAYQISTGEVLWRIFFSEMENASIITLSRDSKQFGMLSDRGVYAWEVDTLPFKRLFRLRRAKITAKTPNEGLLAISRSWLVWCNPSYIHIYNLRDGTKQKLRHAISINSMFFDASDDSCFHTNAGTWVIDKKGFIKSTGYGFSLDGAWITKDADRLIWLPLQYRGTFAKVKENKVALGSASGSVALLQFSM</sequence>
<dbReference type="CDD" id="cd00200">
    <property type="entry name" value="WD40"/>
    <property type="match status" value="1"/>
</dbReference>
<dbReference type="SMART" id="SM00954">
    <property type="entry name" value="RelA_SpoT"/>
    <property type="match status" value="1"/>
</dbReference>
<dbReference type="InterPro" id="IPR027417">
    <property type="entry name" value="P-loop_NTPase"/>
</dbReference>
<dbReference type="Pfam" id="PF00400">
    <property type="entry name" value="WD40"/>
    <property type="match status" value="4"/>
</dbReference>
<dbReference type="SUPFAM" id="SSF52540">
    <property type="entry name" value="P-loop containing nucleoside triphosphate hydrolases"/>
    <property type="match status" value="1"/>
</dbReference>
<accession>A0ABY6UQS4</accession>
<evidence type="ECO:0000256" key="3">
    <source>
        <dbReference type="PROSITE-ProRule" id="PRU00221"/>
    </source>
</evidence>
<dbReference type="Gene3D" id="2.130.10.10">
    <property type="entry name" value="YVTN repeat-like/Quinoprotein amine dehydrogenase"/>
    <property type="match status" value="3"/>
</dbReference>
<feature type="domain" description="NACHT" evidence="4">
    <location>
        <begin position="412"/>
        <end position="568"/>
    </location>
</feature>
<dbReference type="PRINTS" id="PR00320">
    <property type="entry name" value="GPROTEINBRPT"/>
</dbReference>
<dbReference type="Gene3D" id="3.30.460.10">
    <property type="entry name" value="Beta Polymerase, domain 2"/>
    <property type="match status" value="1"/>
</dbReference>
<dbReference type="PROSITE" id="PS50837">
    <property type="entry name" value="NACHT"/>
    <property type="match status" value="1"/>
</dbReference>
<feature type="repeat" description="WD" evidence="3">
    <location>
        <begin position="1022"/>
        <end position="1063"/>
    </location>
</feature>
<dbReference type="Pfam" id="PF04607">
    <property type="entry name" value="RelA_SpoT"/>
    <property type="match status" value="1"/>
</dbReference>
<organism evidence="5 6">
    <name type="scientific">Bionectria ochroleuca</name>
    <name type="common">Gliocladium roseum</name>
    <dbReference type="NCBI Taxonomy" id="29856"/>
    <lineage>
        <taxon>Eukaryota</taxon>
        <taxon>Fungi</taxon>
        <taxon>Dikarya</taxon>
        <taxon>Ascomycota</taxon>
        <taxon>Pezizomycotina</taxon>
        <taxon>Sordariomycetes</taxon>
        <taxon>Hypocreomycetidae</taxon>
        <taxon>Hypocreales</taxon>
        <taxon>Bionectriaceae</taxon>
        <taxon>Clonostachys</taxon>
    </lineage>
</organism>
<name>A0ABY6UQS4_BIOOC</name>
<feature type="repeat" description="WD" evidence="3">
    <location>
        <begin position="1185"/>
        <end position="1220"/>
    </location>
</feature>
<keyword evidence="1 3" id="KW-0853">WD repeat</keyword>
<dbReference type="InterPro" id="IPR056884">
    <property type="entry name" value="NPHP3-like_N"/>
</dbReference>
<dbReference type="PANTHER" id="PTHR10039">
    <property type="entry name" value="AMELOGENIN"/>
    <property type="match status" value="1"/>
</dbReference>
<dbReference type="InterPro" id="IPR043519">
    <property type="entry name" value="NT_sf"/>
</dbReference>
<gene>
    <name evidence="5" type="ORF">CLO192961_LOCUS328822</name>
</gene>
<dbReference type="InterPro" id="IPR007111">
    <property type="entry name" value="NACHT_NTPase"/>
</dbReference>
<dbReference type="PROSITE" id="PS50082">
    <property type="entry name" value="WD_REPEATS_2"/>
    <property type="match status" value="3"/>
</dbReference>
<keyword evidence="2" id="KW-0677">Repeat</keyword>
<dbReference type="SUPFAM" id="SSF69322">
    <property type="entry name" value="Tricorn protease domain 2"/>
    <property type="match status" value="1"/>
</dbReference>
<dbReference type="InterPro" id="IPR020472">
    <property type="entry name" value="WD40_PAC1"/>
</dbReference>
<reference evidence="5 6" key="1">
    <citation type="submission" date="2019-06" db="EMBL/GenBank/DDBJ databases">
        <authorList>
            <person name="Broberg M."/>
        </authorList>
    </citation>
    <scope>NUCLEOTIDE SEQUENCE [LARGE SCALE GENOMIC DNA]</scope>
</reference>
<dbReference type="CDD" id="cd05399">
    <property type="entry name" value="NT_Rel-Spo_like"/>
    <property type="match status" value="1"/>
</dbReference>
<evidence type="ECO:0000256" key="1">
    <source>
        <dbReference type="ARBA" id="ARBA00022574"/>
    </source>
</evidence>
<feature type="repeat" description="WD" evidence="3">
    <location>
        <begin position="1239"/>
        <end position="1280"/>
    </location>
</feature>
<dbReference type="PANTHER" id="PTHR10039:SF16">
    <property type="entry name" value="GPI INOSITOL-DEACYLASE"/>
    <property type="match status" value="1"/>
</dbReference>
<evidence type="ECO:0000313" key="6">
    <source>
        <dbReference type="Proteomes" id="UP000766486"/>
    </source>
</evidence>
<dbReference type="InterPro" id="IPR019775">
    <property type="entry name" value="WD40_repeat_CS"/>
</dbReference>
<evidence type="ECO:0000259" key="4">
    <source>
        <dbReference type="PROSITE" id="PS50837"/>
    </source>
</evidence>
<dbReference type="Proteomes" id="UP000766486">
    <property type="component" value="Unassembled WGS sequence"/>
</dbReference>
<comment type="caution">
    <text evidence="5">The sequence shown here is derived from an EMBL/GenBank/DDBJ whole genome shotgun (WGS) entry which is preliminary data.</text>
</comment>
<protein>
    <recommendedName>
        <fullName evidence="4">NACHT domain-containing protein</fullName>
    </recommendedName>
</protein>
<dbReference type="SMART" id="SM00320">
    <property type="entry name" value="WD40"/>
    <property type="match status" value="6"/>
</dbReference>
<dbReference type="InterPro" id="IPR007685">
    <property type="entry name" value="RelA_SpoT"/>
</dbReference>
<dbReference type="EMBL" id="CABFNS010000851">
    <property type="protein sequence ID" value="VUC32578.1"/>
    <property type="molecule type" value="Genomic_DNA"/>
</dbReference>
<evidence type="ECO:0000256" key="2">
    <source>
        <dbReference type="ARBA" id="ARBA00022737"/>
    </source>
</evidence>
<dbReference type="SUPFAM" id="SSF81301">
    <property type="entry name" value="Nucleotidyltransferase"/>
    <property type="match status" value="1"/>
</dbReference>
<dbReference type="PROSITE" id="PS50294">
    <property type="entry name" value="WD_REPEATS_REGION"/>
    <property type="match status" value="2"/>
</dbReference>
<dbReference type="Pfam" id="PF24883">
    <property type="entry name" value="NPHP3_N"/>
    <property type="match status" value="1"/>
</dbReference>
<dbReference type="PROSITE" id="PS00678">
    <property type="entry name" value="WD_REPEATS_1"/>
    <property type="match status" value="2"/>
</dbReference>
<dbReference type="InterPro" id="IPR015943">
    <property type="entry name" value="WD40/YVTN_repeat-like_dom_sf"/>
</dbReference>
<evidence type="ECO:0000313" key="5">
    <source>
        <dbReference type="EMBL" id="VUC32578.1"/>
    </source>
</evidence>
<dbReference type="InterPro" id="IPR001680">
    <property type="entry name" value="WD40_rpt"/>
</dbReference>
<dbReference type="InterPro" id="IPR036322">
    <property type="entry name" value="WD40_repeat_dom_sf"/>
</dbReference>